<evidence type="ECO:0000313" key="1">
    <source>
        <dbReference type="EMBL" id="KAI4388629.1"/>
    </source>
</evidence>
<accession>A0ACB9SC44</accession>
<organism evidence="1 2">
    <name type="scientific">Melastoma candidum</name>
    <dbReference type="NCBI Taxonomy" id="119954"/>
    <lineage>
        <taxon>Eukaryota</taxon>
        <taxon>Viridiplantae</taxon>
        <taxon>Streptophyta</taxon>
        <taxon>Embryophyta</taxon>
        <taxon>Tracheophyta</taxon>
        <taxon>Spermatophyta</taxon>
        <taxon>Magnoliopsida</taxon>
        <taxon>eudicotyledons</taxon>
        <taxon>Gunneridae</taxon>
        <taxon>Pentapetalae</taxon>
        <taxon>rosids</taxon>
        <taxon>malvids</taxon>
        <taxon>Myrtales</taxon>
        <taxon>Melastomataceae</taxon>
        <taxon>Melastomatoideae</taxon>
        <taxon>Melastomateae</taxon>
        <taxon>Melastoma</taxon>
    </lineage>
</organism>
<dbReference type="Proteomes" id="UP001057402">
    <property type="component" value="Chromosome 1"/>
</dbReference>
<reference evidence="2" key="1">
    <citation type="journal article" date="2023" name="Front. Plant Sci.">
        <title>Chromosomal-level genome assembly of Melastoma candidum provides insights into trichome evolution.</title>
        <authorList>
            <person name="Zhong Y."/>
            <person name="Wu W."/>
            <person name="Sun C."/>
            <person name="Zou P."/>
            <person name="Liu Y."/>
            <person name="Dai S."/>
            <person name="Zhou R."/>
        </authorList>
    </citation>
    <scope>NUCLEOTIDE SEQUENCE [LARGE SCALE GENOMIC DNA]</scope>
</reference>
<gene>
    <name evidence="1" type="ORF">MLD38_000941</name>
</gene>
<keyword evidence="2" id="KW-1185">Reference proteome</keyword>
<name>A0ACB9SC44_9MYRT</name>
<sequence>MPSKEEERVSPHPCHWPLVRLLLLLTLLQVSAAAAGVTPDATYILLFKSKADPHNRLPFPANATARFCRWPGVQCVGYRVTRLVIRDFPLFGTFPPGTLAHLDQLRVLSLQNNSFSGPIPDLSSLVNLKSLFLDHNLFSGNFPPSVLSLHRIRTLDLSSNNLTGPLPPWLANLDRIYYLRLDSNGFSGSLPSLNQSSLQTFNVSGNNLTGPVPVTAVLSRFGLSSYSGNPGLCGMIINKACDSVPPFFGQSSASGAPELLPSQPSAPLGQSAEVHGGLSRTRTDPRPSLKRHKRVTVIAAFSAGVFVFACSILCLALALRKRSSSNNNGPDQAEDAAEVAEAAAALRAEQESELEVKVKRAQLGKSGSLVFCTGETPVYTMEQLMRASAELLGRGTSGTTYKAILDSRLIVGVKRLDAGKFRPMADFERQMEAIGGLRHPNLVPLRSYLQAKDERLLVYDYQPNGSLYSLIHGSKSARARPLHWTSCLKIAEDVAQGLSYIHQAWRLVHGNLKSLNVLLGPEFEACLSDYCLSVLVEPSPDDDPDLAAYKAPELLNGGAGQQLTCKSDVYAYGVLLLEVLASRLPSQQPDLAPEDMMSWVRSTREDDGGGDDRLGMMLEVALLCRTKAPEQRPTMWQVLKMLQEIKEAAGEDNETVLPSELS</sequence>
<dbReference type="EMBL" id="CM042880">
    <property type="protein sequence ID" value="KAI4388629.1"/>
    <property type="molecule type" value="Genomic_DNA"/>
</dbReference>
<proteinExistence type="predicted"/>
<protein>
    <submittedName>
        <fullName evidence="1">Uncharacterized protein</fullName>
    </submittedName>
</protein>
<comment type="caution">
    <text evidence="1">The sequence shown here is derived from an EMBL/GenBank/DDBJ whole genome shotgun (WGS) entry which is preliminary data.</text>
</comment>
<evidence type="ECO:0000313" key="2">
    <source>
        <dbReference type="Proteomes" id="UP001057402"/>
    </source>
</evidence>